<gene>
    <name evidence="1" type="primary">128</name>
    <name evidence="1" type="ORF">PBI_WHIRLWIND_128</name>
</gene>
<reference evidence="1 2" key="1">
    <citation type="submission" date="2013-05" db="EMBL/GenBank/DDBJ databases">
        <authorList>
            <person name="Williams P.R."/>
            <person name="Bowman C.A."/>
            <person name="Russell D.A."/>
            <person name="Jacobs-Sera D."/>
            <person name="Hendrix R.W."/>
            <person name="Hatfull G.F."/>
        </authorList>
    </citation>
    <scope>NUCLEOTIDE SEQUENCE [LARGE SCALE GENOMIC DNA]</scope>
</reference>
<dbReference type="GeneID" id="16548097"/>
<name>S5XYF5_9CAUD</name>
<evidence type="ECO:0000313" key="2">
    <source>
        <dbReference type="Proteomes" id="UP000015551"/>
    </source>
</evidence>
<accession>S5XYF5</accession>
<protein>
    <submittedName>
        <fullName evidence="1">Uncharacterized protein</fullName>
    </submittedName>
</protein>
<sequence>MQRIDNVDELNTLPQFSVVQFRGLELGESRRLVWQLDGAWFAPGSDDFMYGYQFPQEAYPARVLWRPDQEA</sequence>
<proteinExistence type="predicted"/>
<dbReference type="RefSeq" id="YP_008408774.1">
    <property type="nucleotide sequence ID" value="NC_022052.1"/>
</dbReference>
<dbReference type="KEGG" id="vg:16548097"/>
<keyword evidence="2" id="KW-1185">Reference proteome</keyword>
<organism evidence="1 2">
    <name type="scientific">Mycobacterium phage Whirlwind</name>
    <dbReference type="NCBI Taxonomy" id="1340826"/>
    <lineage>
        <taxon>Viruses</taxon>
        <taxon>Duplodnaviria</taxon>
        <taxon>Heunggongvirae</taxon>
        <taxon>Uroviricota</taxon>
        <taxon>Caudoviricetes</taxon>
        <taxon>Vilmaviridae</taxon>
        <taxon>Lclasvirinae</taxon>
        <taxon>Lumosvirus</taxon>
        <taxon>Lumosvirus whirlwind</taxon>
    </lineage>
</organism>
<evidence type="ECO:0000313" key="1">
    <source>
        <dbReference type="EMBL" id="AGT12724.1"/>
    </source>
</evidence>
<dbReference type="EMBL" id="KF024725">
    <property type="protein sequence ID" value="AGT12724.1"/>
    <property type="molecule type" value="Genomic_DNA"/>
</dbReference>
<dbReference type="Proteomes" id="UP000015551">
    <property type="component" value="Segment"/>
</dbReference>